<gene>
    <name evidence="1" type="ORF">CAL24_13970</name>
</gene>
<dbReference type="AlphaFoldDB" id="A0A261VSN5"/>
<comment type="caution">
    <text evidence="1">The sequence shown here is derived from an EMBL/GenBank/DDBJ whole genome shotgun (WGS) entry which is preliminary data.</text>
</comment>
<evidence type="ECO:0000313" key="2">
    <source>
        <dbReference type="Proteomes" id="UP000215633"/>
    </source>
</evidence>
<accession>A0A261VSN5</accession>
<dbReference type="SUPFAM" id="SSF56112">
    <property type="entry name" value="Protein kinase-like (PK-like)"/>
    <property type="match status" value="1"/>
</dbReference>
<reference evidence="2" key="1">
    <citation type="submission" date="2017-05" db="EMBL/GenBank/DDBJ databases">
        <title>Complete and WGS of Bordetella genogroups.</title>
        <authorList>
            <person name="Spilker T."/>
            <person name="Lipuma J."/>
        </authorList>
    </citation>
    <scope>NUCLEOTIDE SEQUENCE [LARGE SCALE GENOMIC DNA]</scope>
    <source>
        <strain evidence="2">AU8256</strain>
    </source>
</reference>
<name>A0A261VSN5_9BORD</name>
<dbReference type="EMBL" id="NEVT01000006">
    <property type="protein sequence ID" value="OZI76263.1"/>
    <property type="molecule type" value="Genomic_DNA"/>
</dbReference>
<evidence type="ECO:0008006" key="3">
    <source>
        <dbReference type="Google" id="ProtNLM"/>
    </source>
</evidence>
<keyword evidence="2" id="KW-1185">Reference proteome</keyword>
<proteinExistence type="predicted"/>
<dbReference type="RefSeq" id="WP_028355561.1">
    <property type="nucleotide sequence ID" value="NZ_NEVT01000006.1"/>
</dbReference>
<protein>
    <recommendedName>
        <fullName evidence="3">Serine/threonine protein phosphatase</fullName>
    </recommendedName>
</protein>
<sequence>MSQPPQHHQAPAGLRAWLASVDGGREPPVREVVIDGVACVVKRRRAGLLQGLGYVLRYVRALGLALGCKLFLGEFPRPSVLLRNGLAYEGERLRRLAQAGCRVPHVWWEEPGLLVLEHVGEDLANLIRHADPPQRAAWVRALAADLAGFHARGHWHGGAQVRNITLRDGELWRIDFEENIGGALSLPLAQAYDLFQLVASLLSLRKLEDDNLPGLGTLMLDVYFQAHPAPAVRARLARLGRVVGACAAVLRPVAGRLPGRDIQGFFRVADTLRTLY</sequence>
<organism evidence="1 2">
    <name type="scientific">Bordetella genomosp. 2</name>
    <dbReference type="NCBI Taxonomy" id="1983456"/>
    <lineage>
        <taxon>Bacteria</taxon>
        <taxon>Pseudomonadati</taxon>
        <taxon>Pseudomonadota</taxon>
        <taxon>Betaproteobacteria</taxon>
        <taxon>Burkholderiales</taxon>
        <taxon>Alcaligenaceae</taxon>
        <taxon>Bordetella</taxon>
    </lineage>
</organism>
<dbReference type="Proteomes" id="UP000215633">
    <property type="component" value="Unassembled WGS sequence"/>
</dbReference>
<evidence type="ECO:0000313" key="1">
    <source>
        <dbReference type="EMBL" id="OZI76263.1"/>
    </source>
</evidence>
<dbReference type="InterPro" id="IPR011009">
    <property type="entry name" value="Kinase-like_dom_sf"/>
</dbReference>